<dbReference type="Gene3D" id="3.40.50.300">
    <property type="entry name" value="P-loop containing nucleotide triphosphate hydrolases"/>
    <property type="match status" value="1"/>
</dbReference>
<evidence type="ECO:0000313" key="8">
    <source>
        <dbReference type="EMBL" id="QJC51089.1"/>
    </source>
</evidence>
<keyword evidence="6" id="KW-0472">Membrane</keyword>
<dbReference type="EMBL" id="CP051428">
    <property type="protein sequence ID" value="QJC51089.1"/>
    <property type="molecule type" value="Genomic_DNA"/>
</dbReference>
<evidence type="ECO:0000256" key="5">
    <source>
        <dbReference type="ARBA" id="ARBA00022967"/>
    </source>
</evidence>
<dbReference type="GO" id="GO:0055052">
    <property type="term" value="C:ATP-binding cassette (ABC) transporter complex, substrate-binding subunit-containing"/>
    <property type="evidence" value="ECO:0007669"/>
    <property type="project" value="TreeGrafter"/>
</dbReference>
<dbReference type="InterPro" id="IPR003439">
    <property type="entry name" value="ABC_transporter-like_ATP-bd"/>
</dbReference>
<dbReference type="GO" id="GO:0008643">
    <property type="term" value="P:carbohydrate transport"/>
    <property type="evidence" value="ECO:0007669"/>
    <property type="project" value="InterPro"/>
</dbReference>
<dbReference type="PANTHER" id="PTHR43875:SF15">
    <property type="entry name" value="TREHALOSE IMPORT ATP-BINDING PROTEIN SUGC"/>
    <property type="match status" value="1"/>
</dbReference>
<dbReference type="SUPFAM" id="SSF50331">
    <property type="entry name" value="MOP-like"/>
    <property type="match status" value="1"/>
</dbReference>
<protein>
    <submittedName>
        <fullName evidence="8">ABC transporter ATP-binding protein</fullName>
    </submittedName>
</protein>
<dbReference type="Pfam" id="PF00005">
    <property type="entry name" value="ABC_tran"/>
    <property type="match status" value="1"/>
</dbReference>
<dbReference type="InterPro" id="IPR047641">
    <property type="entry name" value="ABC_transpr_MalK/UgpC-like"/>
</dbReference>
<dbReference type="InterPro" id="IPR008995">
    <property type="entry name" value="Mo/tungstate-bd_C_term_dom"/>
</dbReference>
<evidence type="ECO:0000256" key="1">
    <source>
        <dbReference type="ARBA" id="ARBA00022448"/>
    </source>
</evidence>
<dbReference type="Gene3D" id="2.40.50.100">
    <property type="match status" value="1"/>
</dbReference>
<keyword evidence="4 8" id="KW-0067">ATP-binding</keyword>
<sequence length="369" mass="40547">MAGIELVGLSKRFKQETVIENLSLSIRDGSFTVLVGPSGCGKSTLLRMVAGLERQSEGRIWIGGRDVSETPPGLRDVAMVFQNYALYPTMSVRGNIEFGLRNKGVPKAQRERLIGDISDIVGLAPYLDKKPQSLSGGQRQRVALARAMVKQPQVFILDEPLSNLDAKLRGQMRTELIQLHKRLGTTFVYVTHDQVEAMSMGDEIVIMDKGVIQQADRPMRLYEDPDNLFAAQFIGTPAMNVLRAEDLETLELPRMPLREPGRLRHVGFRPEHAAFAEPGSPPRPGMLRLYGEIVTRESLGAEQICQLRLPTGTLAAVKTFLQPLAPEGRAAIDVPAERLYAFGEDGRRLRETAPGEAELALAAGEGGGR</sequence>
<evidence type="ECO:0000256" key="3">
    <source>
        <dbReference type="ARBA" id="ARBA00022741"/>
    </source>
</evidence>
<dbReference type="FunFam" id="3.40.50.300:FF:000042">
    <property type="entry name" value="Maltose/maltodextrin ABC transporter, ATP-binding protein"/>
    <property type="match status" value="1"/>
</dbReference>
<dbReference type="RefSeq" id="WP_168906743.1">
    <property type="nucleotide sequence ID" value="NZ_CP051428.1"/>
</dbReference>
<dbReference type="CDD" id="cd03301">
    <property type="entry name" value="ABC_MalK_N"/>
    <property type="match status" value="1"/>
</dbReference>
<dbReference type="SUPFAM" id="SSF52540">
    <property type="entry name" value="P-loop containing nucleoside triphosphate hydrolases"/>
    <property type="match status" value="1"/>
</dbReference>
<keyword evidence="9" id="KW-1185">Reference proteome</keyword>
<proteinExistence type="predicted"/>
<dbReference type="SMART" id="SM00382">
    <property type="entry name" value="AAA"/>
    <property type="match status" value="1"/>
</dbReference>
<dbReference type="PROSITE" id="PS00211">
    <property type="entry name" value="ABC_TRANSPORTER_1"/>
    <property type="match status" value="1"/>
</dbReference>
<reference evidence="8 9" key="1">
    <citation type="submission" date="2020-04" db="EMBL/GenBank/DDBJ databases">
        <title>Novel Paenibacillus strain UniB2 isolated from commercial digestive syrup.</title>
        <authorList>
            <person name="Thorat V."/>
            <person name="Kirdat K."/>
            <person name="Tiwarekar B."/>
            <person name="Yadav A."/>
        </authorList>
    </citation>
    <scope>NUCLEOTIDE SEQUENCE [LARGE SCALE GENOMIC DNA]</scope>
    <source>
        <strain evidence="8 9">UniB2</strain>
    </source>
</reference>
<keyword evidence="1" id="KW-0813">Transport</keyword>
<dbReference type="Proteomes" id="UP000502136">
    <property type="component" value="Chromosome"/>
</dbReference>
<name>A0A6H2GUQ9_9BACL</name>
<dbReference type="PROSITE" id="PS50893">
    <property type="entry name" value="ABC_TRANSPORTER_2"/>
    <property type="match status" value="1"/>
</dbReference>
<dbReference type="InterPro" id="IPR003593">
    <property type="entry name" value="AAA+_ATPase"/>
</dbReference>
<dbReference type="GO" id="GO:0140359">
    <property type="term" value="F:ABC-type transporter activity"/>
    <property type="evidence" value="ECO:0007669"/>
    <property type="project" value="InterPro"/>
</dbReference>
<evidence type="ECO:0000256" key="2">
    <source>
        <dbReference type="ARBA" id="ARBA00022475"/>
    </source>
</evidence>
<dbReference type="PANTHER" id="PTHR43875">
    <property type="entry name" value="MALTODEXTRIN IMPORT ATP-BINDING PROTEIN MSMX"/>
    <property type="match status" value="1"/>
</dbReference>
<keyword evidence="2" id="KW-1003">Cell membrane</keyword>
<gene>
    <name evidence="8" type="ORF">HGI30_05610</name>
</gene>
<dbReference type="InterPro" id="IPR027417">
    <property type="entry name" value="P-loop_NTPase"/>
</dbReference>
<feature type="domain" description="ABC transporter" evidence="7">
    <location>
        <begin position="4"/>
        <end position="234"/>
    </location>
</feature>
<dbReference type="KEGG" id="palr:HGI30_05610"/>
<keyword evidence="3" id="KW-0547">Nucleotide-binding</keyword>
<dbReference type="GO" id="GO:0005524">
    <property type="term" value="F:ATP binding"/>
    <property type="evidence" value="ECO:0007669"/>
    <property type="project" value="UniProtKB-KW"/>
</dbReference>
<dbReference type="InterPro" id="IPR015855">
    <property type="entry name" value="ABC_transpr_MalK-like"/>
</dbReference>
<evidence type="ECO:0000256" key="6">
    <source>
        <dbReference type="ARBA" id="ARBA00023136"/>
    </source>
</evidence>
<dbReference type="InterPro" id="IPR017871">
    <property type="entry name" value="ABC_transporter-like_CS"/>
</dbReference>
<evidence type="ECO:0000313" key="9">
    <source>
        <dbReference type="Proteomes" id="UP000502136"/>
    </source>
</evidence>
<dbReference type="AlphaFoldDB" id="A0A6H2GUQ9"/>
<dbReference type="GO" id="GO:0016887">
    <property type="term" value="F:ATP hydrolysis activity"/>
    <property type="evidence" value="ECO:0007669"/>
    <property type="project" value="InterPro"/>
</dbReference>
<accession>A0A6H2GUQ9</accession>
<evidence type="ECO:0000256" key="4">
    <source>
        <dbReference type="ARBA" id="ARBA00022840"/>
    </source>
</evidence>
<evidence type="ECO:0000259" key="7">
    <source>
        <dbReference type="PROSITE" id="PS50893"/>
    </source>
</evidence>
<keyword evidence="5" id="KW-1278">Translocase</keyword>
<organism evidence="8 9">
    <name type="scientific">Paenibacillus albicereus</name>
    <dbReference type="NCBI Taxonomy" id="2726185"/>
    <lineage>
        <taxon>Bacteria</taxon>
        <taxon>Bacillati</taxon>
        <taxon>Bacillota</taxon>
        <taxon>Bacilli</taxon>
        <taxon>Bacillales</taxon>
        <taxon>Paenibacillaceae</taxon>
        <taxon>Paenibacillus</taxon>
    </lineage>
</organism>